<feature type="region of interest" description="Disordered" evidence="1">
    <location>
        <begin position="1"/>
        <end position="23"/>
    </location>
</feature>
<accession>A0A0J7KYI8</accession>
<protein>
    <submittedName>
        <fullName evidence="2">Uncharacterized protein</fullName>
    </submittedName>
</protein>
<dbReference type="Proteomes" id="UP000036403">
    <property type="component" value="Unassembled WGS sequence"/>
</dbReference>
<keyword evidence="3" id="KW-1185">Reference proteome</keyword>
<reference evidence="2 3" key="1">
    <citation type="submission" date="2015-04" db="EMBL/GenBank/DDBJ databases">
        <title>Lasius niger genome sequencing.</title>
        <authorList>
            <person name="Konorov E.A."/>
            <person name="Nikitin M.A."/>
            <person name="Kirill M.V."/>
            <person name="Chang P."/>
        </authorList>
    </citation>
    <scope>NUCLEOTIDE SEQUENCE [LARGE SCALE GENOMIC DNA]</scope>
    <source>
        <tissue evidence="2">Whole</tissue>
    </source>
</reference>
<evidence type="ECO:0000313" key="3">
    <source>
        <dbReference type="Proteomes" id="UP000036403"/>
    </source>
</evidence>
<gene>
    <name evidence="2" type="ORF">RF55_4422</name>
</gene>
<proteinExistence type="predicted"/>
<comment type="caution">
    <text evidence="2">The sequence shown here is derived from an EMBL/GenBank/DDBJ whole genome shotgun (WGS) entry which is preliminary data.</text>
</comment>
<dbReference type="PaxDb" id="67767-A0A0J7KYI8"/>
<sequence>MSATLPQVGRAIPKSLNYPPNTKYRTRETSTLATLTPSTFDPRIGQVAENLTNEQLRAEVPKDFAVEDLPPTDS</sequence>
<dbReference type="AlphaFoldDB" id="A0A0J7KYI8"/>
<name>A0A0J7KYI8_LASNI</name>
<organism evidence="2 3">
    <name type="scientific">Lasius niger</name>
    <name type="common">Black garden ant</name>
    <dbReference type="NCBI Taxonomy" id="67767"/>
    <lineage>
        <taxon>Eukaryota</taxon>
        <taxon>Metazoa</taxon>
        <taxon>Ecdysozoa</taxon>
        <taxon>Arthropoda</taxon>
        <taxon>Hexapoda</taxon>
        <taxon>Insecta</taxon>
        <taxon>Pterygota</taxon>
        <taxon>Neoptera</taxon>
        <taxon>Endopterygota</taxon>
        <taxon>Hymenoptera</taxon>
        <taxon>Apocrita</taxon>
        <taxon>Aculeata</taxon>
        <taxon>Formicoidea</taxon>
        <taxon>Formicidae</taxon>
        <taxon>Formicinae</taxon>
        <taxon>Lasius</taxon>
        <taxon>Lasius</taxon>
    </lineage>
</organism>
<evidence type="ECO:0000256" key="1">
    <source>
        <dbReference type="SAM" id="MobiDB-lite"/>
    </source>
</evidence>
<dbReference type="EMBL" id="LBMM01002031">
    <property type="protein sequence ID" value="KMQ95369.1"/>
    <property type="molecule type" value="Genomic_DNA"/>
</dbReference>
<evidence type="ECO:0000313" key="2">
    <source>
        <dbReference type="EMBL" id="KMQ95369.1"/>
    </source>
</evidence>